<keyword evidence="6" id="KW-0406">Ion transport</keyword>
<dbReference type="InterPro" id="IPR050369">
    <property type="entry name" value="RBOH/FRE"/>
</dbReference>
<feature type="transmembrane region" description="Helical" evidence="8">
    <location>
        <begin position="55"/>
        <end position="79"/>
    </location>
</feature>
<dbReference type="InterPro" id="IPR039261">
    <property type="entry name" value="FNR_nucleotide-bd"/>
</dbReference>
<gene>
    <name evidence="10" type="ORF">GSTUAT00000760001</name>
</gene>
<dbReference type="PROSITE" id="PS51384">
    <property type="entry name" value="FAD_FR"/>
    <property type="match status" value="1"/>
</dbReference>
<keyword evidence="6" id="KW-0813">Transport</keyword>
<sequence>MGQESWWHRELTGRRLLFWIFWWGVHWGLFAYGWWKQAGDPRLAGLNTLQYSVWMSRGAGLVLCFDGGLIVLPMCRNILRVVRPKIKWLPLDESQWLHRQTAYSMLLFTIIHTTSHYVKWVAWSCFFNVEKTQIRPVTALQIHYAQPGGITGHVMLFCMMLMYTTAHHKIRQQCFEAFWYTHHLALIFFLALYTHAVGCFVRDTPEPYSPFAGNIFWKHCIGYQGWRFTLWTFALYFLERVWREVRARKQTEITKVVKHPYGAMEIQFSKPSMKYKSGQYLFLQVPAVSRFQWHPFTITSCPSDTYISVHIRQVGDFTKALGEMLGAGSDAPGMEGLDPYGEYEVAVRNGMKMPTLRIDGPYGAPAEDVFDNEIAVLIGTGIGVTPWASILKNIWHKRNNPGSTPLRLRRVEFIWICRDISSFEWFQNLLSSLERQGGAKDKEFLRIHTYLTQRLDVDTAQNIVLNSVGMEVDPLTQLRTGTQYGRPDFPKLFTTMRDGIMDQSYIAGLEGTLRTDVGVYFCGPSAAARGIRKACVAASTPEVNFGFWKEQYVTPDTNVKLSNCADILVAFKPTLSSPPMILF</sequence>
<evidence type="ECO:0000256" key="8">
    <source>
        <dbReference type="SAM" id="Phobius"/>
    </source>
</evidence>
<keyword evidence="3" id="KW-0249">Electron transport</keyword>
<feature type="transmembrane region" description="Helical" evidence="8">
    <location>
        <begin position="100"/>
        <end position="118"/>
    </location>
</feature>
<dbReference type="SFLD" id="SFLDS00052">
    <property type="entry name" value="Ferric_Reductase_Domain"/>
    <property type="match status" value="1"/>
</dbReference>
<evidence type="ECO:0000256" key="4">
    <source>
        <dbReference type="ARBA" id="ARBA00022989"/>
    </source>
</evidence>
<dbReference type="InterPro" id="IPR013112">
    <property type="entry name" value="FAD-bd_8"/>
</dbReference>
<dbReference type="PANTHER" id="PTHR11972">
    <property type="entry name" value="NADPH OXIDASE"/>
    <property type="match status" value="1"/>
</dbReference>
<dbReference type="GO" id="GO:0016175">
    <property type="term" value="F:superoxide-generating NAD(P)H oxidase activity"/>
    <property type="evidence" value="ECO:0007669"/>
    <property type="project" value="TreeGrafter"/>
</dbReference>
<dbReference type="EMBL" id="LN890950">
    <property type="protein sequence ID" value="CUS15140.1"/>
    <property type="molecule type" value="Genomic_DNA"/>
</dbReference>
<dbReference type="Proteomes" id="UP001412239">
    <property type="component" value="Unassembled WGS sequence"/>
</dbReference>
<keyword evidence="7 8" id="KW-0472">Membrane</keyword>
<dbReference type="InterPro" id="IPR017927">
    <property type="entry name" value="FAD-bd_FR_type"/>
</dbReference>
<dbReference type="CDD" id="cd06186">
    <property type="entry name" value="NOX_Duox_like_FAD_NADP"/>
    <property type="match status" value="1"/>
</dbReference>
<dbReference type="SFLD" id="SFLDG01168">
    <property type="entry name" value="Ferric_reductase_subgroup_(FRE"/>
    <property type="match status" value="1"/>
</dbReference>
<dbReference type="InterPro" id="IPR000778">
    <property type="entry name" value="Cyt_b245_heavy_chain"/>
</dbReference>
<dbReference type="GO" id="GO:0042554">
    <property type="term" value="P:superoxide anion generation"/>
    <property type="evidence" value="ECO:0007669"/>
    <property type="project" value="TreeGrafter"/>
</dbReference>
<dbReference type="GO" id="GO:0006811">
    <property type="term" value="P:monoatomic ion transport"/>
    <property type="evidence" value="ECO:0007669"/>
    <property type="project" value="UniProtKB-KW"/>
</dbReference>
<dbReference type="Pfam" id="PF08030">
    <property type="entry name" value="NAD_binding_6"/>
    <property type="match status" value="1"/>
</dbReference>
<keyword evidence="4 8" id="KW-1133">Transmembrane helix</keyword>
<dbReference type="GO" id="GO:0043020">
    <property type="term" value="C:NADPH oxidase complex"/>
    <property type="evidence" value="ECO:0007669"/>
    <property type="project" value="TreeGrafter"/>
</dbReference>
<feature type="transmembrane region" description="Helical" evidence="8">
    <location>
        <begin position="16"/>
        <end position="35"/>
    </location>
</feature>
<dbReference type="AlphaFoldDB" id="A0A292Q8T7"/>
<keyword evidence="5" id="KW-0560">Oxidoreductase</keyword>
<proteinExistence type="predicted"/>
<dbReference type="Gene3D" id="2.40.30.10">
    <property type="entry name" value="Translation factors"/>
    <property type="match status" value="1"/>
</dbReference>
<evidence type="ECO:0000256" key="3">
    <source>
        <dbReference type="ARBA" id="ARBA00022982"/>
    </source>
</evidence>
<dbReference type="SUPFAM" id="SSF63380">
    <property type="entry name" value="Riboflavin synthase domain-like"/>
    <property type="match status" value="1"/>
</dbReference>
<evidence type="ECO:0000313" key="10">
    <source>
        <dbReference type="EMBL" id="CUS15140.1"/>
    </source>
</evidence>
<dbReference type="GO" id="GO:0006952">
    <property type="term" value="P:defense response"/>
    <property type="evidence" value="ECO:0007669"/>
    <property type="project" value="TreeGrafter"/>
</dbReference>
<comment type="subcellular location">
    <subcellularLocation>
        <location evidence="1">Membrane</location>
        <topology evidence="1">Multi-pass membrane protein</topology>
    </subcellularLocation>
</comment>
<feature type="transmembrane region" description="Helical" evidence="8">
    <location>
        <begin position="177"/>
        <end position="196"/>
    </location>
</feature>
<evidence type="ECO:0000256" key="6">
    <source>
        <dbReference type="ARBA" id="ARBA00023065"/>
    </source>
</evidence>
<evidence type="ECO:0000259" key="9">
    <source>
        <dbReference type="PROSITE" id="PS51384"/>
    </source>
</evidence>
<dbReference type="Pfam" id="PF08022">
    <property type="entry name" value="FAD_binding_8"/>
    <property type="match status" value="1"/>
</dbReference>
<dbReference type="InterPro" id="IPR013130">
    <property type="entry name" value="Fe3_Rdtase_TM_dom"/>
</dbReference>
<keyword evidence="2 8" id="KW-0812">Transmembrane</keyword>
<dbReference type="PANTHER" id="PTHR11972:SF39">
    <property type="entry name" value="FAD-BINDING FR-TYPE DOMAIN-CONTAINING PROTEIN"/>
    <property type="match status" value="1"/>
</dbReference>
<dbReference type="FunFam" id="2.40.30.10:FF:000091">
    <property type="entry name" value="NADPH oxidase (NoxA), putative"/>
    <property type="match status" value="1"/>
</dbReference>
<dbReference type="InterPro" id="IPR013121">
    <property type="entry name" value="Fe_red_NAD-bd_6"/>
</dbReference>
<dbReference type="Pfam" id="PF01794">
    <property type="entry name" value="Ferric_reduct"/>
    <property type="match status" value="1"/>
</dbReference>
<dbReference type="PRINTS" id="PR00466">
    <property type="entry name" value="GP91PHOX"/>
</dbReference>
<evidence type="ECO:0000256" key="1">
    <source>
        <dbReference type="ARBA" id="ARBA00004141"/>
    </source>
</evidence>
<dbReference type="SFLD" id="SFLDG01169">
    <property type="entry name" value="NADPH_oxidase_subgroup_(NOX)"/>
    <property type="match status" value="1"/>
</dbReference>
<reference evidence="10" key="1">
    <citation type="submission" date="2015-10" db="EMBL/GenBank/DDBJ databases">
        <authorList>
            <person name="Regsiter A."/>
            <person name="william w."/>
        </authorList>
    </citation>
    <scope>NUCLEOTIDE SEQUENCE</scope>
    <source>
        <strain evidence="10">Montdore</strain>
    </source>
</reference>
<evidence type="ECO:0000313" key="11">
    <source>
        <dbReference type="Proteomes" id="UP001412239"/>
    </source>
</evidence>
<feature type="domain" description="FAD-binding FR-type" evidence="9">
    <location>
        <begin position="240"/>
        <end position="368"/>
    </location>
</feature>
<protein>
    <recommendedName>
        <fullName evidence="9">FAD-binding FR-type domain-containing protein</fullName>
    </recommendedName>
</protein>
<dbReference type="Gene3D" id="3.40.50.80">
    <property type="entry name" value="Nucleotide-binding domain of ferredoxin-NADP reductase (FNR) module"/>
    <property type="match status" value="1"/>
</dbReference>
<dbReference type="InterPro" id="IPR017938">
    <property type="entry name" value="Riboflavin_synthase-like_b-brl"/>
</dbReference>
<evidence type="ECO:0000256" key="5">
    <source>
        <dbReference type="ARBA" id="ARBA00023002"/>
    </source>
</evidence>
<accession>A0A292Q8T7</accession>
<evidence type="ECO:0000256" key="2">
    <source>
        <dbReference type="ARBA" id="ARBA00022692"/>
    </source>
</evidence>
<dbReference type="FunFam" id="3.40.50.80:FF:000029">
    <property type="entry name" value="NADPH oxidase A"/>
    <property type="match status" value="1"/>
</dbReference>
<name>A0A292Q8T7_9PEZI</name>
<keyword evidence="11" id="KW-1185">Reference proteome</keyword>
<organism evidence="10 11">
    <name type="scientific">Tuber aestivum</name>
    <name type="common">summer truffle</name>
    <dbReference type="NCBI Taxonomy" id="59557"/>
    <lineage>
        <taxon>Eukaryota</taxon>
        <taxon>Fungi</taxon>
        <taxon>Dikarya</taxon>
        <taxon>Ascomycota</taxon>
        <taxon>Pezizomycotina</taxon>
        <taxon>Pezizomycetes</taxon>
        <taxon>Pezizales</taxon>
        <taxon>Tuberaceae</taxon>
        <taxon>Tuber</taxon>
    </lineage>
</organism>
<evidence type="ECO:0000256" key="7">
    <source>
        <dbReference type="ARBA" id="ARBA00023136"/>
    </source>
</evidence>
<feature type="transmembrane region" description="Helical" evidence="8">
    <location>
        <begin position="144"/>
        <end position="165"/>
    </location>
</feature>
<dbReference type="SUPFAM" id="SSF52343">
    <property type="entry name" value="Ferredoxin reductase-like, C-terminal NADP-linked domain"/>
    <property type="match status" value="1"/>
</dbReference>